<evidence type="ECO:0000313" key="1">
    <source>
        <dbReference type="EMBL" id="KAF6016895.1"/>
    </source>
</evidence>
<evidence type="ECO:0000313" key="2">
    <source>
        <dbReference type="Proteomes" id="UP000593567"/>
    </source>
</evidence>
<accession>A0A7J7ISV0</accession>
<dbReference type="Proteomes" id="UP000593567">
    <property type="component" value="Unassembled WGS sequence"/>
</dbReference>
<comment type="caution">
    <text evidence="1">The sequence shown here is derived from an EMBL/GenBank/DDBJ whole genome shotgun (WGS) entry which is preliminary data.</text>
</comment>
<organism evidence="1 2">
    <name type="scientific">Bugula neritina</name>
    <name type="common">Brown bryozoan</name>
    <name type="synonym">Sertularia neritina</name>
    <dbReference type="NCBI Taxonomy" id="10212"/>
    <lineage>
        <taxon>Eukaryota</taxon>
        <taxon>Metazoa</taxon>
        <taxon>Spiralia</taxon>
        <taxon>Lophotrochozoa</taxon>
        <taxon>Bryozoa</taxon>
        <taxon>Gymnolaemata</taxon>
        <taxon>Cheilostomatida</taxon>
        <taxon>Flustrina</taxon>
        <taxon>Buguloidea</taxon>
        <taxon>Bugulidae</taxon>
        <taxon>Bugula</taxon>
    </lineage>
</organism>
<keyword evidence="2" id="KW-1185">Reference proteome</keyword>
<gene>
    <name evidence="1" type="ORF">EB796_024793</name>
</gene>
<dbReference type="EMBL" id="VXIV02003453">
    <property type="protein sequence ID" value="KAF6016895.1"/>
    <property type="molecule type" value="Genomic_DNA"/>
</dbReference>
<proteinExistence type="predicted"/>
<sequence length="201" mass="23105">MFQFGLNTKSNDNDDKTISTGDQIDALRSLLSGLQEQLLSELHMHHLFKIDSKSVSISITPGSESESEFDPNFYTSDYHSNCKTKIDLKTQTEGQQLLLMQKIIDLGQNASALNHQVHDSDEQHNDNQWQQTQSQCNTNMTMTLSSLNAEDVNDSNSKWRFQINNYKDKSIKQNTFETETNDQLKSQLTDFKSKRIPRFSF</sequence>
<reference evidence="1" key="1">
    <citation type="submission" date="2020-06" db="EMBL/GenBank/DDBJ databases">
        <title>Draft genome of Bugula neritina, a colonial animal packing powerful symbionts and potential medicines.</title>
        <authorList>
            <person name="Rayko M."/>
        </authorList>
    </citation>
    <scope>NUCLEOTIDE SEQUENCE [LARGE SCALE GENOMIC DNA]</scope>
    <source>
        <strain evidence="1">Kwan_BN1</strain>
    </source>
</reference>
<protein>
    <submittedName>
        <fullName evidence="1">Uncharacterized protein</fullName>
    </submittedName>
</protein>
<dbReference type="AlphaFoldDB" id="A0A7J7ISV0"/>
<name>A0A7J7ISV0_BUGNE</name>